<name>A0A3M7S5C6_BRAPC</name>
<dbReference type="Proteomes" id="UP000276133">
    <property type="component" value="Unassembled WGS sequence"/>
</dbReference>
<evidence type="ECO:0000313" key="1">
    <source>
        <dbReference type="EMBL" id="RNA30889.1"/>
    </source>
</evidence>
<dbReference type="AlphaFoldDB" id="A0A3M7S5C6"/>
<protein>
    <submittedName>
        <fullName evidence="1">Uncharacterized protein</fullName>
    </submittedName>
</protein>
<gene>
    <name evidence="1" type="ORF">BpHYR1_015571</name>
</gene>
<sequence>MSTRRNVIAATWIGWVNRKEVSIDTRNDVSHLVTFSSPKEMPLIMMKNKETYFDPPWKLEFFASFGFGPGQRIERVLVQFGFFDLLATVPFGLRPGEKLNEQKTGRKADQVCHDADADLLSC</sequence>
<keyword evidence="2" id="KW-1185">Reference proteome</keyword>
<accession>A0A3M7S5C6</accession>
<dbReference type="EMBL" id="REGN01002026">
    <property type="protein sequence ID" value="RNA30889.1"/>
    <property type="molecule type" value="Genomic_DNA"/>
</dbReference>
<comment type="caution">
    <text evidence="1">The sequence shown here is derived from an EMBL/GenBank/DDBJ whole genome shotgun (WGS) entry which is preliminary data.</text>
</comment>
<reference evidence="1 2" key="1">
    <citation type="journal article" date="2018" name="Sci. Rep.">
        <title>Genomic signatures of local adaptation to the degree of environmental predictability in rotifers.</title>
        <authorList>
            <person name="Franch-Gras L."/>
            <person name="Hahn C."/>
            <person name="Garcia-Roger E.M."/>
            <person name="Carmona M.J."/>
            <person name="Serra M."/>
            <person name="Gomez A."/>
        </authorList>
    </citation>
    <scope>NUCLEOTIDE SEQUENCE [LARGE SCALE GENOMIC DNA]</scope>
    <source>
        <strain evidence="1">HYR1</strain>
    </source>
</reference>
<evidence type="ECO:0000313" key="2">
    <source>
        <dbReference type="Proteomes" id="UP000276133"/>
    </source>
</evidence>
<organism evidence="1 2">
    <name type="scientific">Brachionus plicatilis</name>
    <name type="common">Marine rotifer</name>
    <name type="synonym">Brachionus muelleri</name>
    <dbReference type="NCBI Taxonomy" id="10195"/>
    <lineage>
        <taxon>Eukaryota</taxon>
        <taxon>Metazoa</taxon>
        <taxon>Spiralia</taxon>
        <taxon>Gnathifera</taxon>
        <taxon>Rotifera</taxon>
        <taxon>Eurotatoria</taxon>
        <taxon>Monogononta</taxon>
        <taxon>Pseudotrocha</taxon>
        <taxon>Ploima</taxon>
        <taxon>Brachionidae</taxon>
        <taxon>Brachionus</taxon>
    </lineage>
</organism>
<proteinExistence type="predicted"/>